<evidence type="ECO:0000313" key="3">
    <source>
        <dbReference type="EMBL" id="KER28795.1"/>
    </source>
</evidence>
<feature type="region of interest" description="Disordered" evidence="1">
    <location>
        <begin position="690"/>
        <end position="710"/>
    </location>
</feature>
<evidence type="ECO:0000256" key="1">
    <source>
        <dbReference type="SAM" id="MobiDB-lite"/>
    </source>
</evidence>
<feature type="transmembrane region" description="Helical" evidence="2">
    <location>
        <begin position="285"/>
        <end position="305"/>
    </location>
</feature>
<feature type="transmembrane region" description="Helical" evidence="2">
    <location>
        <begin position="154"/>
        <end position="182"/>
    </location>
</feature>
<dbReference type="Proteomes" id="UP000054324">
    <property type="component" value="Unassembled WGS sequence"/>
</dbReference>
<keyword evidence="2" id="KW-0472">Membrane</keyword>
<feature type="transmembrane region" description="Helical" evidence="2">
    <location>
        <begin position="414"/>
        <end position="432"/>
    </location>
</feature>
<protein>
    <submittedName>
        <fullName evidence="3">Uncharacterized protein</fullName>
    </submittedName>
</protein>
<sequence length="726" mass="81634">MSCHHCVFRDQIIYACLYISIHWMLVHANWEETLNRIQRSSRSGRTTNEELERLSSALNRYSHEYPFLQPLPSNFRLPYDTNSSFFDSTNITLADGSTIGAANSSQRHFMNESEIDSVESLPLQSDDLFVDSQLPPPHDVVKFTEPKTHVQHRWWLLSEICMSIVAMVTHSVWLFLSTFRLFTTHVTARKRLLLLRNDRLSALLDQQSYQLPPSGNRSSDKCLYYGLQFHLGCIGFVYALSFLIGKSFRLSHSPLTRPGSTLKKSSPSPWNTFQIICDITRTTSLILLTVYWLNLMILCVLHVRLLKSLLKVPFAKSEQSRGEHFFYYFHFGASWIYGILLRLASLLFTNFPTVQGPIMASKSPAAPAFGVRILSLDCQLCLESAPGDTSPQLTCTFSSVELLLELVIDFLGDFAPVIAVTIVNALLFSLVLKWNRMSRKISESTVIFDGRGESEGSRNVCTNENGRASSVDIHERCTGNKQLRIYLGIFLSVITPLGWTACINQVTRITNHLLFVLYSLVSCKSTNTWFSSEYSSKHPHYWPNHANDLIEIAILACIPVGLISAHCIPRENRQTALDMEESEPPACTTSFTVDNEAITCPKPLITPFELLQLNALSRAEFTSQQFTPTTTVSIQPDLCTQLCPPTDLSLCSNLKTSYVPISVQVVSLPTFCCQPCTVAIDQATVTPETLADQSSLSRAHNRPSLERGEKPVEMYIISRADVPSQL</sequence>
<keyword evidence="2" id="KW-1133">Transmembrane helix</keyword>
<dbReference type="GeneID" id="20318665"/>
<accession>A0A074ZZS4</accession>
<proteinExistence type="predicted"/>
<dbReference type="CTD" id="20318665"/>
<reference evidence="3 4" key="1">
    <citation type="submission" date="2013-11" db="EMBL/GenBank/DDBJ databases">
        <title>Opisthorchis viverrini - life in the bile duct.</title>
        <authorList>
            <person name="Young N.D."/>
            <person name="Nagarajan N."/>
            <person name="Lin S.J."/>
            <person name="Korhonen P.K."/>
            <person name="Jex A.R."/>
            <person name="Hall R.S."/>
            <person name="Safavi-Hemami H."/>
            <person name="Kaewkong W."/>
            <person name="Bertrand D."/>
            <person name="Gao S."/>
            <person name="Seet Q."/>
            <person name="Wongkham S."/>
            <person name="Teh B.T."/>
            <person name="Wongkham C."/>
            <person name="Intapan P.M."/>
            <person name="Maleewong W."/>
            <person name="Yang X."/>
            <person name="Hu M."/>
            <person name="Wang Z."/>
            <person name="Hofmann A."/>
            <person name="Sternberg P.W."/>
            <person name="Tan P."/>
            <person name="Wang J."/>
            <person name="Gasser R.B."/>
        </authorList>
    </citation>
    <scope>NUCLEOTIDE SEQUENCE [LARGE SCALE GENOMIC DNA]</scope>
</reference>
<keyword evidence="4" id="KW-1185">Reference proteome</keyword>
<feature type="transmembrane region" description="Helical" evidence="2">
    <location>
        <begin position="222"/>
        <end position="244"/>
    </location>
</feature>
<dbReference type="KEGG" id="ovi:T265_04483"/>
<dbReference type="OrthoDB" id="6275911at2759"/>
<feature type="transmembrane region" description="Helical" evidence="2">
    <location>
        <begin position="483"/>
        <end position="501"/>
    </location>
</feature>
<evidence type="ECO:0000313" key="4">
    <source>
        <dbReference type="Proteomes" id="UP000054324"/>
    </source>
</evidence>
<dbReference type="RefSeq" id="XP_009167496.1">
    <property type="nucleotide sequence ID" value="XM_009169232.1"/>
</dbReference>
<dbReference type="EMBL" id="KL596692">
    <property type="protein sequence ID" value="KER28795.1"/>
    <property type="molecule type" value="Genomic_DNA"/>
</dbReference>
<organism evidence="3 4">
    <name type="scientific">Opisthorchis viverrini</name>
    <name type="common">Southeast Asian liver fluke</name>
    <dbReference type="NCBI Taxonomy" id="6198"/>
    <lineage>
        <taxon>Eukaryota</taxon>
        <taxon>Metazoa</taxon>
        <taxon>Spiralia</taxon>
        <taxon>Lophotrochozoa</taxon>
        <taxon>Platyhelminthes</taxon>
        <taxon>Trematoda</taxon>
        <taxon>Digenea</taxon>
        <taxon>Opisthorchiida</taxon>
        <taxon>Opisthorchiata</taxon>
        <taxon>Opisthorchiidae</taxon>
        <taxon>Opisthorchis</taxon>
    </lineage>
</organism>
<dbReference type="AlphaFoldDB" id="A0A074ZZS4"/>
<evidence type="ECO:0000256" key="2">
    <source>
        <dbReference type="SAM" id="Phobius"/>
    </source>
</evidence>
<name>A0A074ZZS4_OPIVI</name>
<keyword evidence="2" id="KW-0812">Transmembrane</keyword>
<feature type="transmembrane region" description="Helical" evidence="2">
    <location>
        <begin position="325"/>
        <end position="348"/>
    </location>
</feature>
<gene>
    <name evidence="3" type="ORF">T265_04483</name>
</gene>